<dbReference type="EMBL" id="JAZGQL010000024">
    <property type="protein sequence ID" value="MEE6310251.1"/>
    <property type="molecule type" value="Genomic_DNA"/>
</dbReference>
<dbReference type="RefSeq" id="WP_331210475.1">
    <property type="nucleotide sequence ID" value="NZ_JAZGQL010000024.1"/>
</dbReference>
<dbReference type="InterPro" id="IPR046675">
    <property type="entry name" value="DUF6545"/>
</dbReference>
<evidence type="ECO:0000256" key="2">
    <source>
        <dbReference type="SAM" id="Phobius"/>
    </source>
</evidence>
<feature type="transmembrane region" description="Helical" evidence="2">
    <location>
        <begin position="6"/>
        <end position="23"/>
    </location>
</feature>
<sequence>MDGKSGIFLFCAAVAWIAVGYKVRALARNPRNLNLWVLTLCIALPAAGFTVAVPAVYTAVNSFFGVPNLASLLVYSCIVGYSVTALVMLMLWHMPPAEALPRARVLAVFYGLVLVAMAVLFANSGATVEAPSDFDDVYGPRPVGGTFLLVYVSAFAVGLGVAAWRSLQFANRVARTDGRPWLRRGLRLVAAGSIVALGYCLGKGGYVVAAWLGTTLPTLSDVGTLCACLGALVITVGFTIPSWGPNLSAAVDRLGRARTYLRLYPLWHAMYQVMPEIALDPPMSRRADLRMLRDLDFALYRRVIEIRDGRLALAPYLAPTDGTLRDGRGGRTAAATREAIRIRDALARLRAASLEQQAVQPAAAAAPGTRPGPAEQRDDDADLAGDLEFLGQVSSALRRLPPVTVAPAPTGTPVRS</sequence>
<organism evidence="4 5">
    <name type="scientific">Plantactinospora veratri</name>
    <dbReference type="NCBI Taxonomy" id="1436122"/>
    <lineage>
        <taxon>Bacteria</taxon>
        <taxon>Bacillati</taxon>
        <taxon>Actinomycetota</taxon>
        <taxon>Actinomycetes</taxon>
        <taxon>Micromonosporales</taxon>
        <taxon>Micromonosporaceae</taxon>
        <taxon>Plantactinospora</taxon>
    </lineage>
</organism>
<gene>
    <name evidence="4" type="ORF">V1634_25780</name>
</gene>
<feature type="transmembrane region" description="Helical" evidence="2">
    <location>
        <begin position="222"/>
        <end position="243"/>
    </location>
</feature>
<protein>
    <submittedName>
        <fullName evidence="4">MAB_1171c family putative transporter</fullName>
    </submittedName>
</protein>
<keyword evidence="5" id="KW-1185">Reference proteome</keyword>
<feature type="transmembrane region" description="Helical" evidence="2">
    <location>
        <begin position="146"/>
        <end position="167"/>
    </location>
</feature>
<name>A0ABU7SJW9_9ACTN</name>
<feature type="domain" description="DUF6545" evidence="3">
    <location>
        <begin position="255"/>
        <end position="398"/>
    </location>
</feature>
<feature type="transmembrane region" description="Helical" evidence="2">
    <location>
        <begin position="35"/>
        <end position="60"/>
    </location>
</feature>
<keyword evidence="2" id="KW-0472">Membrane</keyword>
<feature type="transmembrane region" description="Helical" evidence="2">
    <location>
        <begin position="188"/>
        <end position="210"/>
    </location>
</feature>
<evidence type="ECO:0000259" key="3">
    <source>
        <dbReference type="Pfam" id="PF20182"/>
    </source>
</evidence>
<keyword evidence="2" id="KW-0812">Transmembrane</keyword>
<evidence type="ECO:0000313" key="5">
    <source>
        <dbReference type="Proteomes" id="UP001339911"/>
    </source>
</evidence>
<dbReference type="Proteomes" id="UP001339911">
    <property type="component" value="Unassembled WGS sequence"/>
</dbReference>
<dbReference type="Pfam" id="PF20182">
    <property type="entry name" value="DUF6545"/>
    <property type="match status" value="1"/>
</dbReference>
<keyword evidence="2" id="KW-1133">Transmembrane helix</keyword>
<proteinExistence type="predicted"/>
<dbReference type="NCBIfam" id="NF042915">
    <property type="entry name" value="MAB_1171c_fam"/>
    <property type="match status" value="1"/>
</dbReference>
<feature type="region of interest" description="Disordered" evidence="1">
    <location>
        <begin position="357"/>
        <end position="385"/>
    </location>
</feature>
<reference evidence="4 5" key="1">
    <citation type="submission" date="2024-01" db="EMBL/GenBank/DDBJ databases">
        <title>Genome insights into Plantactinospora veratri sp. nov.</title>
        <authorList>
            <person name="Wang L."/>
        </authorList>
    </citation>
    <scope>NUCLEOTIDE SEQUENCE [LARGE SCALE GENOMIC DNA]</scope>
    <source>
        <strain evidence="4 5">NEAU-FHS4</strain>
    </source>
</reference>
<accession>A0ABU7SJW9</accession>
<feature type="compositionally biased region" description="Low complexity" evidence="1">
    <location>
        <begin position="357"/>
        <end position="374"/>
    </location>
</feature>
<evidence type="ECO:0000256" key="1">
    <source>
        <dbReference type="SAM" id="MobiDB-lite"/>
    </source>
</evidence>
<feature type="transmembrane region" description="Helical" evidence="2">
    <location>
        <begin position="105"/>
        <end position="126"/>
    </location>
</feature>
<evidence type="ECO:0000313" key="4">
    <source>
        <dbReference type="EMBL" id="MEE6310251.1"/>
    </source>
</evidence>
<comment type="caution">
    <text evidence="4">The sequence shown here is derived from an EMBL/GenBank/DDBJ whole genome shotgun (WGS) entry which is preliminary data.</text>
</comment>
<dbReference type="InterPro" id="IPR050039">
    <property type="entry name" value="MAB_1171c-like"/>
</dbReference>
<feature type="transmembrane region" description="Helical" evidence="2">
    <location>
        <begin position="72"/>
        <end position="93"/>
    </location>
</feature>